<reference evidence="2" key="1">
    <citation type="journal article" date="2023" name="Mol. Phylogenet. Evol.">
        <title>Genome-scale phylogeny and comparative genomics of the fungal order Sordariales.</title>
        <authorList>
            <person name="Hensen N."/>
            <person name="Bonometti L."/>
            <person name="Westerberg I."/>
            <person name="Brannstrom I.O."/>
            <person name="Guillou S."/>
            <person name="Cros-Aarteil S."/>
            <person name="Calhoun S."/>
            <person name="Haridas S."/>
            <person name="Kuo A."/>
            <person name="Mondo S."/>
            <person name="Pangilinan J."/>
            <person name="Riley R."/>
            <person name="LaButti K."/>
            <person name="Andreopoulos B."/>
            <person name="Lipzen A."/>
            <person name="Chen C."/>
            <person name="Yan M."/>
            <person name="Daum C."/>
            <person name="Ng V."/>
            <person name="Clum A."/>
            <person name="Steindorff A."/>
            <person name="Ohm R.A."/>
            <person name="Martin F."/>
            <person name="Silar P."/>
            <person name="Natvig D.O."/>
            <person name="Lalanne C."/>
            <person name="Gautier V."/>
            <person name="Ament-Velasquez S.L."/>
            <person name="Kruys A."/>
            <person name="Hutchinson M.I."/>
            <person name="Powell A.J."/>
            <person name="Barry K."/>
            <person name="Miller A.N."/>
            <person name="Grigoriev I.V."/>
            <person name="Debuchy R."/>
            <person name="Gladieux P."/>
            <person name="Hiltunen Thoren M."/>
            <person name="Johannesson H."/>
        </authorList>
    </citation>
    <scope>NUCLEOTIDE SEQUENCE</scope>
    <source>
        <strain evidence="2">CBS 232.78</strain>
    </source>
</reference>
<dbReference type="EMBL" id="JAULSW010000002">
    <property type="protein sequence ID" value="KAK3389183.1"/>
    <property type="molecule type" value="Genomic_DNA"/>
</dbReference>
<dbReference type="Proteomes" id="UP001285441">
    <property type="component" value="Unassembled WGS sequence"/>
</dbReference>
<evidence type="ECO:0000313" key="3">
    <source>
        <dbReference type="Proteomes" id="UP001285441"/>
    </source>
</evidence>
<dbReference type="AlphaFoldDB" id="A0AAE0U327"/>
<reference evidence="2" key="2">
    <citation type="submission" date="2023-06" db="EMBL/GenBank/DDBJ databases">
        <authorList>
            <consortium name="Lawrence Berkeley National Laboratory"/>
            <person name="Haridas S."/>
            <person name="Hensen N."/>
            <person name="Bonometti L."/>
            <person name="Westerberg I."/>
            <person name="Brannstrom I.O."/>
            <person name="Guillou S."/>
            <person name="Cros-Aarteil S."/>
            <person name="Calhoun S."/>
            <person name="Kuo A."/>
            <person name="Mondo S."/>
            <person name="Pangilinan J."/>
            <person name="Riley R."/>
            <person name="LaButti K."/>
            <person name="Andreopoulos B."/>
            <person name="Lipzen A."/>
            <person name="Chen C."/>
            <person name="Yanf M."/>
            <person name="Daum C."/>
            <person name="Ng V."/>
            <person name="Clum A."/>
            <person name="Steindorff A."/>
            <person name="Ohm R."/>
            <person name="Martin F."/>
            <person name="Silar P."/>
            <person name="Natvig D."/>
            <person name="Lalanne C."/>
            <person name="Gautier V."/>
            <person name="Ament-velasquez S.L."/>
            <person name="Kruys A."/>
            <person name="Hutchinson M.I."/>
            <person name="Powell A.J."/>
            <person name="Barry K."/>
            <person name="Miller A.N."/>
            <person name="Grigoriev I.V."/>
            <person name="Debuchy R."/>
            <person name="Gladieux P."/>
            <person name="Thoren M.H."/>
            <person name="Johannesson H."/>
        </authorList>
    </citation>
    <scope>NUCLEOTIDE SEQUENCE</scope>
    <source>
        <strain evidence="2">CBS 232.78</strain>
    </source>
</reference>
<name>A0AAE0U327_9PEZI</name>
<sequence>MIPLRTPFAACPLSHSLPAGGRPYPRCLAAKESRKRKRSSSPCPATMKKRKSKSSPSCREPHPTPSLSSAKRCDWSRLCDLECLDRRIAAQPPAHVNIASPDASCSTARCPRLLLRFQIAPSHPYHQLYKMLTLDLAGTSQMRTKRERAMMMATMISMTRKMPVPKRKRRMVSQVSSPILMPWVREILPGCGRFMYQRSCKALTAILAWLFFFFSRHLTNILFRCRSSQKEGEDNRLRLRRRSAEERQGREERRRG</sequence>
<feature type="region of interest" description="Disordered" evidence="1">
    <location>
        <begin position="234"/>
        <end position="256"/>
    </location>
</feature>
<protein>
    <submittedName>
        <fullName evidence="2">Uncharacterized protein</fullName>
    </submittedName>
</protein>
<feature type="region of interest" description="Disordered" evidence="1">
    <location>
        <begin position="14"/>
        <end position="70"/>
    </location>
</feature>
<accession>A0AAE0U327</accession>
<organism evidence="2 3">
    <name type="scientific">Podospora didyma</name>
    <dbReference type="NCBI Taxonomy" id="330526"/>
    <lineage>
        <taxon>Eukaryota</taxon>
        <taxon>Fungi</taxon>
        <taxon>Dikarya</taxon>
        <taxon>Ascomycota</taxon>
        <taxon>Pezizomycotina</taxon>
        <taxon>Sordariomycetes</taxon>
        <taxon>Sordariomycetidae</taxon>
        <taxon>Sordariales</taxon>
        <taxon>Podosporaceae</taxon>
        <taxon>Podospora</taxon>
    </lineage>
</organism>
<proteinExistence type="predicted"/>
<evidence type="ECO:0000256" key="1">
    <source>
        <dbReference type="SAM" id="MobiDB-lite"/>
    </source>
</evidence>
<comment type="caution">
    <text evidence="2">The sequence shown here is derived from an EMBL/GenBank/DDBJ whole genome shotgun (WGS) entry which is preliminary data.</text>
</comment>
<evidence type="ECO:0000313" key="2">
    <source>
        <dbReference type="EMBL" id="KAK3389183.1"/>
    </source>
</evidence>
<gene>
    <name evidence="2" type="ORF">B0H63DRAFT_95271</name>
</gene>
<keyword evidence="3" id="KW-1185">Reference proteome</keyword>